<dbReference type="HOGENOM" id="CLU_058196_1_0_9"/>
<dbReference type="EMBL" id="JXSU01000007">
    <property type="protein sequence ID" value="KIS23150.1"/>
    <property type="molecule type" value="Genomic_DNA"/>
</dbReference>
<dbReference type="PANTHER" id="PTHR35271">
    <property type="entry name" value="ABC TRANSPORTER, SUBSTRATE-BINDING LIPOPROTEIN-RELATED"/>
    <property type="match status" value="1"/>
</dbReference>
<dbReference type="Gene3D" id="3.40.50.2300">
    <property type="match status" value="2"/>
</dbReference>
<accession>A0A0D1BS39</accession>
<dbReference type="PANTHER" id="PTHR35271:SF1">
    <property type="entry name" value="ABC TRANSPORTER, SUBSTRATE-BINDING LIPOPROTEIN"/>
    <property type="match status" value="1"/>
</dbReference>
<gene>
    <name evidence="1" type="ORF">N495_05975</name>
</gene>
<dbReference type="PATRIC" id="fig|1379739.3.peg.1524"/>
<dbReference type="Pfam" id="PF04392">
    <property type="entry name" value="ABC_sub_bind"/>
    <property type="match status" value="1"/>
</dbReference>
<reference evidence="1 2" key="1">
    <citation type="submission" date="2014-06" db="EMBL/GenBank/DDBJ databases">
        <title>Genome characterization of distinct group I Clostridium botulinum lineages.</title>
        <authorList>
            <person name="Giordani F."/>
            <person name="Anselmo A."/>
            <person name="Fillo S."/>
            <person name="Palozzi A.M."/>
            <person name="Fortunato A."/>
            <person name="Gentile B."/>
            <person name="Ciammaruconi A."/>
            <person name="Anniballi F."/>
            <person name="De Medici D."/>
            <person name="Lista F."/>
        </authorList>
    </citation>
    <scope>NUCLEOTIDE SEQUENCE [LARGE SCALE GENOMIC DNA]</scope>
    <source>
        <strain evidence="1 2">B2 450</strain>
    </source>
</reference>
<dbReference type="SUPFAM" id="SSF53822">
    <property type="entry name" value="Periplasmic binding protein-like I"/>
    <property type="match status" value="1"/>
</dbReference>
<dbReference type="InterPro" id="IPR007487">
    <property type="entry name" value="ABC_transpt-TYRBP-like"/>
</dbReference>
<dbReference type="OrthoDB" id="9776955at2"/>
<dbReference type="CDD" id="cd06325">
    <property type="entry name" value="PBP1_ABC_unchar_transporter"/>
    <property type="match status" value="1"/>
</dbReference>
<dbReference type="Proteomes" id="UP000032250">
    <property type="component" value="Unassembled WGS sequence"/>
</dbReference>
<evidence type="ECO:0000313" key="2">
    <source>
        <dbReference type="Proteomes" id="UP000032250"/>
    </source>
</evidence>
<name>A0A0D1BS39_CLOBO</name>
<dbReference type="PROSITE" id="PS51257">
    <property type="entry name" value="PROKAR_LIPOPROTEIN"/>
    <property type="match status" value="1"/>
</dbReference>
<dbReference type="AlphaFoldDB" id="A0A0D1BS39"/>
<sequence>MVVKRKISILLALILSVAIFGGCSKISSSKTLKDKKVINIGIAQIIEHPALDLTKKGFVDRLAEKGFKDGENIKIDFQNAQGDMATIQTITQNFVAQKNDIIYAIATPSVQAAFNATKKIPIVMTAITDPVESGVVKSLDKSGTNVAGTSDKISIEENFKLIKDILPGKKTIGILYNTSEKNSEIQVKEAEEKAKKFGFKIVKKGITNVNDIHQSLASILNEIDIMFIPTDNTVASSMPFISNECDKKNIPIIGSEKAHVEGGALATSGIDYYKLGKESADVAIEIINGKNPKDMKVKFMKETKLSINPDVAKKLNIKIPKDIEDKAEKVKGGKK</sequence>
<protein>
    <submittedName>
        <fullName evidence="1">ABC transporter substrate-binding protein</fullName>
    </submittedName>
</protein>
<evidence type="ECO:0000313" key="1">
    <source>
        <dbReference type="EMBL" id="KIS23150.1"/>
    </source>
</evidence>
<organism evidence="1 2">
    <name type="scientific">Clostridium botulinum B2 450</name>
    <dbReference type="NCBI Taxonomy" id="1379739"/>
    <lineage>
        <taxon>Bacteria</taxon>
        <taxon>Bacillati</taxon>
        <taxon>Bacillota</taxon>
        <taxon>Clostridia</taxon>
        <taxon>Eubacteriales</taxon>
        <taxon>Clostridiaceae</taxon>
        <taxon>Clostridium</taxon>
    </lineage>
</organism>
<comment type="caution">
    <text evidence="1">The sequence shown here is derived from an EMBL/GenBank/DDBJ whole genome shotgun (WGS) entry which is preliminary data.</text>
</comment>
<dbReference type="InterPro" id="IPR028082">
    <property type="entry name" value="Peripla_BP_I"/>
</dbReference>
<proteinExistence type="predicted"/>
<dbReference type="RefSeq" id="WP_043031742.1">
    <property type="nucleotide sequence ID" value="NZ_JXSU01000007.1"/>
</dbReference>